<reference evidence="10" key="1">
    <citation type="submission" date="2022-07" db="EMBL/GenBank/DDBJ databases">
        <authorList>
            <person name="Macas J."/>
            <person name="Novak P."/>
            <person name="Neumann P."/>
        </authorList>
    </citation>
    <scope>NUCLEOTIDE SEQUENCE</scope>
</reference>
<evidence type="ECO:0000313" key="10">
    <source>
        <dbReference type="EMBL" id="CAH9097547.1"/>
    </source>
</evidence>
<feature type="repeat" description="Pumilio" evidence="7">
    <location>
        <begin position="733"/>
        <end position="768"/>
    </location>
</feature>
<dbReference type="Proteomes" id="UP001152484">
    <property type="component" value="Unassembled WGS sequence"/>
</dbReference>
<evidence type="ECO:0000259" key="9">
    <source>
        <dbReference type="PROSITE" id="PS50303"/>
    </source>
</evidence>
<feature type="repeat" description="Pumilio" evidence="7">
    <location>
        <begin position="516"/>
        <end position="551"/>
    </location>
</feature>
<dbReference type="InterPro" id="IPR033133">
    <property type="entry name" value="PUM-HD"/>
</dbReference>
<evidence type="ECO:0000256" key="2">
    <source>
        <dbReference type="ARBA" id="ARBA00022490"/>
    </source>
</evidence>
<dbReference type="PANTHER" id="PTHR12537:SF187">
    <property type="entry name" value="OS04G0276200 PROTEIN"/>
    <property type="match status" value="1"/>
</dbReference>
<dbReference type="PROSITE" id="PS50303">
    <property type="entry name" value="PUM_HD"/>
    <property type="match status" value="1"/>
</dbReference>
<feature type="repeat" description="Pumilio" evidence="7">
    <location>
        <begin position="552"/>
        <end position="587"/>
    </location>
</feature>
<dbReference type="InterPro" id="IPR012940">
    <property type="entry name" value="NABP"/>
</dbReference>
<name>A0A9P0ZC99_CUSEU</name>
<dbReference type="GO" id="GO:0006417">
    <property type="term" value="P:regulation of translation"/>
    <property type="evidence" value="ECO:0007669"/>
    <property type="project" value="UniProtKB-KW"/>
</dbReference>
<feature type="repeat" description="Pumilio" evidence="7">
    <location>
        <begin position="697"/>
        <end position="732"/>
    </location>
</feature>
<dbReference type="Gene3D" id="1.25.10.10">
    <property type="entry name" value="Leucine-rich Repeat Variant"/>
    <property type="match status" value="1"/>
</dbReference>
<comment type="caution">
    <text evidence="10">The sequence shown here is derived from an EMBL/GenBank/DDBJ whole genome shotgun (WGS) entry which is preliminary data.</text>
</comment>
<evidence type="ECO:0000256" key="6">
    <source>
        <dbReference type="ARBA" id="ARBA00055193"/>
    </source>
</evidence>
<evidence type="ECO:0000256" key="3">
    <source>
        <dbReference type="ARBA" id="ARBA00022737"/>
    </source>
</evidence>
<dbReference type="CDD" id="cd07920">
    <property type="entry name" value="Pumilio"/>
    <property type="match status" value="1"/>
</dbReference>
<feature type="domain" description="PUM-HD" evidence="9">
    <location>
        <begin position="496"/>
        <end position="836"/>
    </location>
</feature>
<keyword evidence="3" id="KW-0677">Repeat</keyword>
<gene>
    <name evidence="10" type="ORF">CEURO_LOCUS13892</name>
</gene>
<dbReference type="InterPro" id="IPR033712">
    <property type="entry name" value="Pumilio_RNA-bd"/>
</dbReference>
<evidence type="ECO:0000313" key="11">
    <source>
        <dbReference type="Proteomes" id="UP001152484"/>
    </source>
</evidence>
<dbReference type="PROSITE" id="PS50302">
    <property type="entry name" value="PUM"/>
    <property type="match status" value="8"/>
</dbReference>
<keyword evidence="4" id="KW-0810">Translation regulation</keyword>
<sequence>MITDTYSKMLSDVGMRSMPGGIDDDYREGIDVLWREQWKRVTEESAQELQRERQLERERELSALRSGSAPPTVEGSLSGFRGNLYSGGGDVYGVSEEELRSRSDPAYISYYYKNVNLNPRLPPPLLSREISPLARKEWGADGLIGLPEFSLGRQRKTMTEAIQDDIGFPNPTSHAADVAEASESQFMHSSQNVVSSSTSRTYASALGASQSRSATSDLRRIQNLSNDMPTCKADATDLVAGLSGLSLSANNMPVGEGSHPKYQMDHQTDNQRNFMNLLNEQSHVREHPPFSGYAVGGYGMNTSSPSMLKNQQMGLNMPSSYDSFASGTSMSASGVNFQEMGGGFNLGPNFLASNLSRGGTQSMGSSVQNQPMDPLYIQSLRCREFAAFNDPALNRAANGNAYMDLLELQKAYISAFLASQRPQYGPACFSRNGGLDHQGYYGGIFPGSPLAGQALPSSPYGPSSPFRGGERNMRFASGMGNIAWQSDPISNIEGSFVSSLLDEFKMNKTRCFAISEIEGHIIEFSGDQYGSRFIQQKLETATVDEKHMVFVEIMPQALSLMTDVFGNYVVQKFLELGSAAQIRALADKLTGHVLDLSLQMYGCRVIQKAIEVVELDQKTAMVSELNGHIMRCVRDQNGNHVIQKCIECIPEDAIQFMITKFYDQVVTLSTHPYGCRVIQRVLEHCHSSETQTKVMNEILQSVIMLAQDQYGNYVVQHVLEHGRPDQRSVIIGMLMGHIIQMSQQKFASNVVEKCLTFGTPEERQLLVKEILGSADQNDPLQVLMKDQFANYVVQKVLETCDDHQLELILDRIKVHLNVLKKYTYGKHIVARVEKLVAAGERRIEFLSSYPASGQMA</sequence>
<dbReference type="AlphaFoldDB" id="A0A9P0ZC99"/>
<comment type="function">
    <text evidence="6">Sequence-specific RNA-binding protein that regulates translation and mRNA stability by binding the 3'-UTR of target mRNAs. Binds the APUM-binding elements (APBEs) in the 3'-UTR mRNA sequence of CLV1, PNH, WUS and FAS2.</text>
</comment>
<organism evidence="10 11">
    <name type="scientific">Cuscuta europaea</name>
    <name type="common">European dodder</name>
    <dbReference type="NCBI Taxonomy" id="41803"/>
    <lineage>
        <taxon>Eukaryota</taxon>
        <taxon>Viridiplantae</taxon>
        <taxon>Streptophyta</taxon>
        <taxon>Embryophyta</taxon>
        <taxon>Tracheophyta</taxon>
        <taxon>Spermatophyta</taxon>
        <taxon>Magnoliopsida</taxon>
        <taxon>eudicotyledons</taxon>
        <taxon>Gunneridae</taxon>
        <taxon>Pentapetalae</taxon>
        <taxon>asterids</taxon>
        <taxon>lamiids</taxon>
        <taxon>Solanales</taxon>
        <taxon>Convolvulaceae</taxon>
        <taxon>Cuscuteae</taxon>
        <taxon>Cuscuta</taxon>
        <taxon>Cuscuta subgen. Cuscuta</taxon>
    </lineage>
</organism>
<comment type="subcellular location">
    <subcellularLocation>
        <location evidence="1">Cytoplasm</location>
    </subcellularLocation>
</comment>
<dbReference type="FunFam" id="1.25.10.10:FF:000004">
    <property type="entry name" value="Pumilio homolog 1 isoform 2"/>
    <property type="match status" value="1"/>
</dbReference>
<evidence type="ECO:0000256" key="4">
    <source>
        <dbReference type="ARBA" id="ARBA00022845"/>
    </source>
</evidence>
<feature type="repeat" description="Pumilio" evidence="7">
    <location>
        <begin position="624"/>
        <end position="659"/>
    </location>
</feature>
<keyword evidence="11" id="KW-1185">Reference proteome</keyword>
<dbReference type="InterPro" id="IPR001313">
    <property type="entry name" value="Pumilio_RNA-bd_rpt"/>
</dbReference>
<feature type="repeat" description="Pumilio" evidence="7">
    <location>
        <begin position="588"/>
        <end position="623"/>
    </location>
</feature>
<keyword evidence="5" id="KW-0694">RNA-binding</keyword>
<evidence type="ECO:0000256" key="5">
    <source>
        <dbReference type="ARBA" id="ARBA00022884"/>
    </source>
</evidence>
<dbReference type="InterPro" id="IPR016024">
    <property type="entry name" value="ARM-type_fold"/>
</dbReference>
<dbReference type="Pfam" id="PF00806">
    <property type="entry name" value="PUF"/>
    <property type="match status" value="8"/>
</dbReference>
<dbReference type="SUPFAM" id="SSF48371">
    <property type="entry name" value="ARM repeat"/>
    <property type="match status" value="1"/>
</dbReference>
<dbReference type="Pfam" id="PF07990">
    <property type="entry name" value="NABP"/>
    <property type="match status" value="2"/>
</dbReference>
<dbReference type="EMBL" id="CAMAPE010000035">
    <property type="protein sequence ID" value="CAH9097547.1"/>
    <property type="molecule type" value="Genomic_DNA"/>
</dbReference>
<protein>
    <recommendedName>
        <fullName evidence="9">PUM-HD domain-containing protein</fullName>
    </recommendedName>
</protein>
<accession>A0A9P0ZC99</accession>
<feature type="repeat" description="Pumilio" evidence="7">
    <location>
        <begin position="769"/>
        <end position="810"/>
    </location>
</feature>
<evidence type="ECO:0000256" key="1">
    <source>
        <dbReference type="ARBA" id="ARBA00004496"/>
    </source>
</evidence>
<evidence type="ECO:0000256" key="8">
    <source>
        <dbReference type="SAM" id="MobiDB-lite"/>
    </source>
</evidence>
<proteinExistence type="predicted"/>
<feature type="repeat" description="Pumilio" evidence="7">
    <location>
        <begin position="660"/>
        <end position="696"/>
    </location>
</feature>
<keyword evidence="2" id="KW-0963">Cytoplasm</keyword>
<dbReference type="InterPro" id="IPR011989">
    <property type="entry name" value="ARM-like"/>
</dbReference>
<dbReference type="PANTHER" id="PTHR12537">
    <property type="entry name" value="RNA BINDING PROTEIN PUMILIO-RELATED"/>
    <property type="match status" value="1"/>
</dbReference>
<dbReference type="SMART" id="SM00025">
    <property type="entry name" value="Pumilio"/>
    <property type="match status" value="8"/>
</dbReference>
<dbReference type="GO" id="GO:0003729">
    <property type="term" value="F:mRNA binding"/>
    <property type="evidence" value="ECO:0007669"/>
    <property type="project" value="TreeGrafter"/>
</dbReference>
<evidence type="ECO:0000256" key="7">
    <source>
        <dbReference type="PROSITE-ProRule" id="PRU00317"/>
    </source>
</evidence>
<feature type="region of interest" description="Disordered" evidence="8">
    <location>
        <begin position="61"/>
        <end position="80"/>
    </location>
</feature>
<dbReference type="GO" id="GO:0005737">
    <property type="term" value="C:cytoplasm"/>
    <property type="evidence" value="ECO:0007669"/>
    <property type="project" value="UniProtKB-SubCell"/>
</dbReference>
<dbReference type="OrthoDB" id="668540at2759"/>